<accession>A0AB38ZJU9</accession>
<name>A0AB38ZJU9_9RHAB</name>
<reference evidence="1" key="2">
    <citation type="submission" date="2024-01" db="EMBL/GenBank/DDBJ databases">
        <authorList>
            <person name="Zhang X.-A."/>
            <person name="Zhang J.-T."/>
            <person name="Hu Z.-Y."/>
            <person name="Liu W."/>
        </authorList>
    </citation>
    <scope>NUCLEOTIDE SEQUENCE</scope>
    <source>
        <strain evidence="1">Rhabd_2</strain>
    </source>
</reference>
<sequence length="44" mass="5079">MPRSLKISVMSGIHWNFFPVLTFRIQLTCLTSTVTKPILCKNQK</sequence>
<protein>
    <submittedName>
        <fullName evidence="1">RNA polymerase</fullName>
    </submittedName>
</protein>
<organism evidence="1">
    <name type="scientific">Crocidura lasiura rhabdovirus 2</name>
    <dbReference type="NCBI Taxonomy" id="3139486"/>
    <lineage>
        <taxon>Viruses</taxon>
        <taxon>Riboviria</taxon>
        <taxon>Orthornavirae</taxon>
        <taxon>Negarnaviricota</taxon>
        <taxon>Haploviricotina</taxon>
        <taxon>Monjiviricetes</taxon>
        <taxon>Mononegavirales</taxon>
        <taxon>Rhabdoviridae</taxon>
    </lineage>
</organism>
<dbReference type="EMBL" id="PP272561">
    <property type="protein sequence ID" value="WZI33265.1"/>
    <property type="molecule type" value="Viral_cRNA"/>
</dbReference>
<evidence type="ECO:0000313" key="1">
    <source>
        <dbReference type="EMBL" id="WZI33265.1"/>
    </source>
</evidence>
<reference evidence="1" key="1">
    <citation type="journal article" date="2024" name="NPJ Biofilms Microbiomes">
        <title>Decoding the RNA viromes in shrew lungs along the eastern coast of China.</title>
        <authorList>
            <person name="Zhang J.T."/>
            <person name="Hu Z.Y."/>
            <person name="Tang F."/>
            <person name="Liu Y.T."/>
            <person name="Tan W.L."/>
            <person name="Ma X.F."/>
            <person name="Zhang Y.F."/>
            <person name="Si G.Q."/>
            <person name="Zhang L."/>
            <person name="Zhang M.Q."/>
            <person name="Peng C."/>
            <person name="Fu B.K."/>
            <person name="Fang L.Q."/>
            <person name="Zhang X.A."/>
            <person name="Liu W."/>
        </authorList>
    </citation>
    <scope>NUCLEOTIDE SEQUENCE</scope>
    <source>
        <strain evidence="1">Rhabd_2</strain>
    </source>
</reference>
<proteinExistence type="predicted"/>